<organism evidence="2 3">
    <name type="scientific">Streptomyces lavenduligriseus</name>
    <dbReference type="NCBI Taxonomy" id="67315"/>
    <lineage>
        <taxon>Bacteria</taxon>
        <taxon>Bacillati</taxon>
        <taxon>Actinomycetota</taxon>
        <taxon>Actinomycetes</taxon>
        <taxon>Kitasatosporales</taxon>
        <taxon>Streptomycetaceae</taxon>
        <taxon>Streptomyces</taxon>
    </lineage>
</organism>
<keyword evidence="1" id="KW-1133">Transmembrane helix</keyword>
<dbReference type="RefSeq" id="WP_249493667.1">
    <property type="nucleotide sequence ID" value="NZ_JAMCCK010000168.1"/>
</dbReference>
<keyword evidence="1" id="KW-0472">Membrane</keyword>
<name>A0ABT0P5Y6_9ACTN</name>
<evidence type="ECO:0000313" key="3">
    <source>
        <dbReference type="Proteomes" id="UP001202052"/>
    </source>
</evidence>
<proteinExistence type="predicted"/>
<reference evidence="2 3" key="1">
    <citation type="submission" date="2022-05" db="EMBL/GenBank/DDBJ databases">
        <title>Genome Resource of Streptomyces lavenduligriseus GA1-1, a Strain with Broad-Spectrum Antifungal Activity against Phytopathogenic Fungi.</title>
        <authorList>
            <person name="Qi D."/>
        </authorList>
    </citation>
    <scope>NUCLEOTIDE SEQUENCE [LARGE SCALE GENOMIC DNA]</scope>
    <source>
        <strain evidence="2 3">GA1-1</strain>
    </source>
</reference>
<accession>A0ABT0P5Y6</accession>
<dbReference type="EMBL" id="JAMCCK010000168">
    <property type="protein sequence ID" value="MCL3999150.1"/>
    <property type="molecule type" value="Genomic_DNA"/>
</dbReference>
<sequence>KAGAYWWITVVARVDDDAPAGDLEAKVAVSATGAASAVAPARVTVKDSDKPLVWALDPKDVKGAFLGFSPLKDPDNPEKDFVGGIGGGPLGGIIPGTDVITVVKGILSLFSFLSITFSWLLSFTITLSFFGGFFAFGSDGGPQDTDP</sequence>
<comment type="caution">
    <text evidence="2">The sequence shown here is derived from an EMBL/GenBank/DDBJ whole genome shotgun (WGS) entry which is preliminary data.</text>
</comment>
<feature type="transmembrane region" description="Helical" evidence="1">
    <location>
        <begin position="109"/>
        <end position="136"/>
    </location>
</feature>
<evidence type="ECO:0000313" key="2">
    <source>
        <dbReference type="EMBL" id="MCL3999150.1"/>
    </source>
</evidence>
<feature type="non-terminal residue" evidence="2">
    <location>
        <position position="147"/>
    </location>
</feature>
<gene>
    <name evidence="2" type="ORF">M4438_37655</name>
</gene>
<feature type="non-terminal residue" evidence="2">
    <location>
        <position position="1"/>
    </location>
</feature>
<dbReference type="Proteomes" id="UP001202052">
    <property type="component" value="Unassembled WGS sequence"/>
</dbReference>
<protein>
    <submittedName>
        <fullName evidence="2">Uncharacterized protein</fullName>
    </submittedName>
</protein>
<keyword evidence="1" id="KW-0812">Transmembrane</keyword>
<keyword evidence="3" id="KW-1185">Reference proteome</keyword>
<evidence type="ECO:0000256" key="1">
    <source>
        <dbReference type="SAM" id="Phobius"/>
    </source>
</evidence>